<dbReference type="AlphaFoldDB" id="A0A210QJB4"/>
<evidence type="ECO:0000313" key="4">
    <source>
        <dbReference type="Proteomes" id="UP000242188"/>
    </source>
</evidence>
<accession>A0A210QJB4</accession>
<organism evidence="3 4">
    <name type="scientific">Mizuhopecten yessoensis</name>
    <name type="common">Japanese scallop</name>
    <name type="synonym">Patinopecten yessoensis</name>
    <dbReference type="NCBI Taxonomy" id="6573"/>
    <lineage>
        <taxon>Eukaryota</taxon>
        <taxon>Metazoa</taxon>
        <taxon>Spiralia</taxon>
        <taxon>Lophotrochozoa</taxon>
        <taxon>Mollusca</taxon>
        <taxon>Bivalvia</taxon>
        <taxon>Autobranchia</taxon>
        <taxon>Pteriomorphia</taxon>
        <taxon>Pectinida</taxon>
        <taxon>Pectinoidea</taxon>
        <taxon>Pectinidae</taxon>
        <taxon>Mizuhopecten</taxon>
    </lineage>
</organism>
<sequence length="394" mass="44118">MANKVSKPIKFESVICVFEKKAISCTLQLPVNFMPIPIDYSEPLYIKDNALVEFMQQNKIHVGLLLVPGTGLQGIYVADKLNISDAISNCESKYKGLLATEEHLRQIFSNCTDYADDTWLIGIVYPATEKQLGSCAILYSDGELKTENCTGRRASVCMTKKNNKNDLSCFGFPTVPKYSTSSSGLIGGVVAVLIILAVVVMLVIGLLYRRRKRECNKDSDMVNNQSYELSGTANGRSLKPDIRLSSNPETRPVEDYDYAMGTDNRDAQDCNHSNIYANDMTTRQVNQGYNSSNDMPDYANYTEDRCPPDDKPRGNSVENSFEYMLAKKPNTDYLSDGEYNTFSDQSADLPPTDTYDHVHNVPEDGYDQFQLKSSERSNFEHDDETGYMQSSFPG</sequence>
<dbReference type="Proteomes" id="UP000242188">
    <property type="component" value="Unassembled WGS sequence"/>
</dbReference>
<feature type="transmembrane region" description="Helical" evidence="2">
    <location>
        <begin position="185"/>
        <end position="208"/>
    </location>
</feature>
<protein>
    <submittedName>
        <fullName evidence="3">Uncharacterized protein</fullName>
    </submittedName>
</protein>
<evidence type="ECO:0000256" key="2">
    <source>
        <dbReference type="SAM" id="Phobius"/>
    </source>
</evidence>
<evidence type="ECO:0000256" key="1">
    <source>
        <dbReference type="SAM" id="MobiDB-lite"/>
    </source>
</evidence>
<proteinExistence type="predicted"/>
<dbReference type="CDD" id="cd12087">
    <property type="entry name" value="TM_EGFR-like"/>
    <property type="match status" value="1"/>
</dbReference>
<keyword evidence="2" id="KW-1133">Transmembrane helix</keyword>
<feature type="compositionally biased region" description="Polar residues" evidence="1">
    <location>
        <begin position="226"/>
        <end position="235"/>
    </location>
</feature>
<dbReference type="SUPFAM" id="SSF56436">
    <property type="entry name" value="C-type lectin-like"/>
    <property type="match status" value="1"/>
</dbReference>
<feature type="region of interest" description="Disordered" evidence="1">
    <location>
        <begin position="226"/>
        <end position="253"/>
    </location>
</feature>
<feature type="region of interest" description="Disordered" evidence="1">
    <location>
        <begin position="373"/>
        <end position="394"/>
    </location>
</feature>
<evidence type="ECO:0000313" key="3">
    <source>
        <dbReference type="EMBL" id="OWF48833.1"/>
    </source>
</evidence>
<keyword evidence="2" id="KW-0812">Transmembrane</keyword>
<dbReference type="EMBL" id="NEDP02003365">
    <property type="protein sequence ID" value="OWF48833.1"/>
    <property type="molecule type" value="Genomic_DNA"/>
</dbReference>
<gene>
    <name evidence="3" type="ORF">KP79_PYT01123</name>
</gene>
<comment type="caution">
    <text evidence="3">The sequence shown here is derived from an EMBL/GenBank/DDBJ whole genome shotgun (WGS) entry which is preliminary data.</text>
</comment>
<dbReference type="InterPro" id="IPR016187">
    <property type="entry name" value="CTDL_fold"/>
</dbReference>
<reference evidence="3 4" key="1">
    <citation type="journal article" date="2017" name="Nat. Ecol. Evol.">
        <title>Scallop genome provides insights into evolution of bilaterian karyotype and development.</title>
        <authorList>
            <person name="Wang S."/>
            <person name="Zhang J."/>
            <person name="Jiao W."/>
            <person name="Li J."/>
            <person name="Xun X."/>
            <person name="Sun Y."/>
            <person name="Guo X."/>
            <person name="Huan P."/>
            <person name="Dong B."/>
            <person name="Zhang L."/>
            <person name="Hu X."/>
            <person name="Sun X."/>
            <person name="Wang J."/>
            <person name="Zhao C."/>
            <person name="Wang Y."/>
            <person name="Wang D."/>
            <person name="Huang X."/>
            <person name="Wang R."/>
            <person name="Lv J."/>
            <person name="Li Y."/>
            <person name="Zhang Z."/>
            <person name="Liu B."/>
            <person name="Lu W."/>
            <person name="Hui Y."/>
            <person name="Liang J."/>
            <person name="Zhou Z."/>
            <person name="Hou R."/>
            <person name="Li X."/>
            <person name="Liu Y."/>
            <person name="Li H."/>
            <person name="Ning X."/>
            <person name="Lin Y."/>
            <person name="Zhao L."/>
            <person name="Xing Q."/>
            <person name="Dou J."/>
            <person name="Li Y."/>
            <person name="Mao J."/>
            <person name="Guo H."/>
            <person name="Dou H."/>
            <person name="Li T."/>
            <person name="Mu C."/>
            <person name="Jiang W."/>
            <person name="Fu Q."/>
            <person name="Fu X."/>
            <person name="Miao Y."/>
            <person name="Liu J."/>
            <person name="Yu Q."/>
            <person name="Li R."/>
            <person name="Liao H."/>
            <person name="Li X."/>
            <person name="Kong Y."/>
            <person name="Jiang Z."/>
            <person name="Chourrout D."/>
            <person name="Li R."/>
            <person name="Bao Z."/>
        </authorList>
    </citation>
    <scope>NUCLEOTIDE SEQUENCE [LARGE SCALE GENOMIC DNA]</scope>
    <source>
        <strain evidence="3 4">PY_sf001</strain>
    </source>
</reference>
<keyword evidence="2" id="KW-0472">Membrane</keyword>
<name>A0A210QJB4_MIZYE</name>
<keyword evidence="4" id="KW-1185">Reference proteome</keyword>
<dbReference type="OrthoDB" id="10487218at2759"/>